<dbReference type="GO" id="GO:0000287">
    <property type="term" value="F:magnesium ion binding"/>
    <property type="evidence" value="ECO:0007669"/>
    <property type="project" value="TreeGrafter"/>
</dbReference>
<dbReference type="EMBL" id="JAQJZL010000005">
    <property type="protein sequence ID" value="KAJ6041306.1"/>
    <property type="molecule type" value="Genomic_DNA"/>
</dbReference>
<dbReference type="GO" id="GO:0050897">
    <property type="term" value="F:cobalt ion binding"/>
    <property type="evidence" value="ECO:0007669"/>
    <property type="project" value="TreeGrafter"/>
</dbReference>
<feature type="transmembrane region" description="Helical" evidence="2">
    <location>
        <begin position="343"/>
        <end position="364"/>
    </location>
</feature>
<reference evidence="3" key="2">
    <citation type="submission" date="2023-01" db="EMBL/GenBank/DDBJ databases">
        <authorList>
            <person name="Petersen C."/>
        </authorList>
    </citation>
    <scope>NUCLEOTIDE SEQUENCE</scope>
    <source>
        <strain evidence="3">IBT 15450</strain>
    </source>
</reference>
<name>A0AAD6IBA2_PENCN</name>
<dbReference type="Gene3D" id="1.20.58.340">
    <property type="entry name" value="Magnesium transport protein CorA, transmembrane region"/>
    <property type="match status" value="1"/>
</dbReference>
<accession>A0AAD6IBA2</accession>
<dbReference type="PANTHER" id="PTHR46494:SF1">
    <property type="entry name" value="CORA FAMILY METAL ION TRANSPORTER (EUROFUNG)"/>
    <property type="match status" value="1"/>
</dbReference>
<keyword evidence="2" id="KW-1133">Transmembrane helix</keyword>
<protein>
    <submittedName>
        <fullName evidence="3">Uncharacterized protein</fullName>
    </submittedName>
</protein>
<evidence type="ECO:0000313" key="3">
    <source>
        <dbReference type="EMBL" id="KAJ6041306.1"/>
    </source>
</evidence>
<keyword evidence="4" id="KW-1185">Reference proteome</keyword>
<comment type="subcellular location">
    <subcellularLocation>
        <location evidence="1">Cell membrane</location>
        <topology evidence="1">Multi-pass membrane protein</topology>
    </subcellularLocation>
</comment>
<dbReference type="GO" id="GO:0005886">
    <property type="term" value="C:plasma membrane"/>
    <property type="evidence" value="ECO:0007669"/>
    <property type="project" value="UniProtKB-SubCell"/>
</dbReference>
<gene>
    <name evidence="3" type="ORF">N7460_006696</name>
</gene>
<reference evidence="3" key="1">
    <citation type="journal article" date="2023" name="IMA Fungus">
        <title>Comparative genomic study of the Penicillium genus elucidates a diverse pangenome and 15 lateral gene transfer events.</title>
        <authorList>
            <person name="Petersen C."/>
            <person name="Sorensen T."/>
            <person name="Nielsen M.R."/>
            <person name="Sondergaard T.E."/>
            <person name="Sorensen J.L."/>
            <person name="Fitzpatrick D.A."/>
            <person name="Frisvad J.C."/>
            <person name="Nielsen K.L."/>
        </authorList>
    </citation>
    <scope>NUCLEOTIDE SEQUENCE</scope>
    <source>
        <strain evidence="3">IBT 15450</strain>
    </source>
</reference>
<dbReference type="Proteomes" id="UP001219568">
    <property type="component" value="Unassembled WGS sequence"/>
</dbReference>
<sequence>MAAIFEDESAYDPFQANPHPHRQAASDLKVEVLNCLYRERSALLANSRYPRLTQHTAIAVDDNLYMPTSLLPPNLPADHIPGAWFHFLCKSISLKETNGSIGIFDPRCEVPRMEHADWTWIRSGFFLRWNQQSGSTPQATLLCFEASSVLKDRLRRFSFPTLAAGNPFSLFVIVLNDLARQMDLTVWDVCRETLRLAEDRQSFTGLHNVAKHVIHLQEGSSAVLFTLKKLSARYYSLLEEASDEDRKEMGNTASMLTQVEARFETVDLRLRSLEKRMQNVIALSFHLVTQEGNRIMQSDSNAMATIAFMTLIFLPITTISTIFGSQFFERAPDGSFITVSRDFWVFWVISIPVTVTVIYIWYIMNRRQIGLGAKMKWDLVMLAMGNKEKSS</sequence>
<keyword evidence="2" id="KW-0812">Transmembrane</keyword>
<feature type="transmembrane region" description="Helical" evidence="2">
    <location>
        <begin position="302"/>
        <end position="323"/>
    </location>
</feature>
<organism evidence="3 4">
    <name type="scientific">Penicillium canescens</name>
    <dbReference type="NCBI Taxonomy" id="5083"/>
    <lineage>
        <taxon>Eukaryota</taxon>
        <taxon>Fungi</taxon>
        <taxon>Dikarya</taxon>
        <taxon>Ascomycota</taxon>
        <taxon>Pezizomycotina</taxon>
        <taxon>Eurotiomycetes</taxon>
        <taxon>Eurotiomycetidae</taxon>
        <taxon>Eurotiales</taxon>
        <taxon>Aspergillaceae</taxon>
        <taxon>Penicillium</taxon>
    </lineage>
</organism>
<dbReference type="GO" id="GO:0015095">
    <property type="term" value="F:magnesium ion transmembrane transporter activity"/>
    <property type="evidence" value="ECO:0007669"/>
    <property type="project" value="TreeGrafter"/>
</dbReference>
<comment type="caution">
    <text evidence="3">The sequence shown here is derived from an EMBL/GenBank/DDBJ whole genome shotgun (WGS) entry which is preliminary data.</text>
</comment>
<keyword evidence="2" id="KW-0472">Membrane</keyword>
<evidence type="ECO:0000256" key="2">
    <source>
        <dbReference type="SAM" id="Phobius"/>
    </source>
</evidence>
<evidence type="ECO:0000313" key="4">
    <source>
        <dbReference type="Proteomes" id="UP001219568"/>
    </source>
</evidence>
<evidence type="ECO:0000256" key="1">
    <source>
        <dbReference type="ARBA" id="ARBA00004651"/>
    </source>
</evidence>
<proteinExistence type="predicted"/>
<dbReference type="GO" id="GO:0015087">
    <property type="term" value="F:cobalt ion transmembrane transporter activity"/>
    <property type="evidence" value="ECO:0007669"/>
    <property type="project" value="TreeGrafter"/>
</dbReference>
<dbReference type="PANTHER" id="PTHR46494">
    <property type="entry name" value="CORA FAMILY METAL ION TRANSPORTER (EUROFUNG)"/>
    <property type="match status" value="1"/>
</dbReference>
<dbReference type="AlphaFoldDB" id="A0AAD6IBA2"/>